<dbReference type="NCBIfam" id="TIGR04056">
    <property type="entry name" value="OMP_RagA_SusC"/>
    <property type="match status" value="1"/>
</dbReference>
<dbReference type="EMBL" id="AP025314">
    <property type="protein sequence ID" value="BDD07583.1"/>
    <property type="molecule type" value="Genomic_DNA"/>
</dbReference>
<name>A0AAU9CVJ1_9BACT</name>
<keyword evidence="5 7" id="KW-0472">Membrane</keyword>
<dbReference type="Gene3D" id="2.170.130.10">
    <property type="entry name" value="TonB-dependent receptor, plug domain"/>
    <property type="match status" value="1"/>
</dbReference>
<evidence type="ECO:0000256" key="4">
    <source>
        <dbReference type="ARBA" id="ARBA00022692"/>
    </source>
</evidence>
<dbReference type="Pfam" id="PF13715">
    <property type="entry name" value="CarbopepD_reg_2"/>
    <property type="match status" value="1"/>
</dbReference>
<keyword evidence="3 7" id="KW-1134">Transmembrane beta strand</keyword>
<dbReference type="NCBIfam" id="TIGR04057">
    <property type="entry name" value="SusC_RagA_signa"/>
    <property type="match status" value="1"/>
</dbReference>
<evidence type="ECO:0000256" key="2">
    <source>
        <dbReference type="ARBA" id="ARBA00022448"/>
    </source>
</evidence>
<dbReference type="PROSITE" id="PS52016">
    <property type="entry name" value="TONB_DEPENDENT_REC_3"/>
    <property type="match status" value="1"/>
</dbReference>
<evidence type="ECO:0000256" key="1">
    <source>
        <dbReference type="ARBA" id="ARBA00004571"/>
    </source>
</evidence>
<dbReference type="InterPro" id="IPR023996">
    <property type="entry name" value="TonB-dep_OMP_SusC/RagA"/>
</dbReference>
<dbReference type="InterPro" id="IPR037066">
    <property type="entry name" value="Plug_dom_sf"/>
</dbReference>
<evidence type="ECO:0000256" key="5">
    <source>
        <dbReference type="ARBA" id="ARBA00023136"/>
    </source>
</evidence>
<evidence type="ECO:0000256" key="8">
    <source>
        <dbReference type="SAM" id="SignalP"/>
    </source>
</evidence>
<feature type="domain" description="TonB-dependent receptor plug" evidence="9">
    <location>
        <begin position="223"/>
        <end position="331"/>
    </location>
</feature>
<dbReference type="AlphaFoldDB" id="A0AAU9CVJ1"/>
<feature type="chain" id="PRO_5043908328" evidence="8">
    <location>
        <begin position="28"/>
        <end position="1106"/>
    </location>
</feature>
<dbReference type="InterPro" id="IPR039426">
    <property type="entry name" value="TonB-dep_rcpt-like"/>
</dbReference>
<sequence length="1106" mass="123377">MKKFRLNFLSVFFCVLTFSLSGLSAQAETSESLSRYKNVREVRLSQGLEDLSVFEIFRKIESETPFRFNFFKKELDLKARYSVKDENPTVADVLLEISKISDLRFRQVNHNIHVSKAKKDSAVEKVEVVIEGVKVTGTVRDETGEPVLGATVLVKGAGRGTVTDVEGRYTLVVEAGETLIFRAVGFETQELEFDGNQVLDITLSADVKELAEIVVVGYGTVKKSDLTASITSVSVKEVPKAATASIENMLQGQAAGLQVSPSGFEPGKGSSMQIRGAASLKGGNEPLWVVDGFPLSSSPGNSLNPNDIKSIEILKDASATSIYGARAANGVILVTTLSGEAGKTSVSYNGKYTMQDLGRVPEMMDAQTYMRERNRMGYELWMQKNKIGVYGGNDAGSFTPFVPKYTDEQINSFSGGTDWLDEVTRTGVIQEHNISIRGGNEKTTFLTSLNYFENKGVVDKSSYERVNLRLNLDHKVSDWVKVGLKSNGTFNKEKKIKISNGTTEGAGVISSALTYNPTLSIFDEKGAYTVDPDASFLPNPVSLLEIADNNEWMNITAMAYADVKLPIEGLSMRANAGIEYRNFTGRYYIPTSTSEGQKKNGYASWGHNRRLSKLFDFTLNYNKDIMEGHSLSAMAGYSYQDFDEMKFNANNSNFVHDGTKEWDLGSGTADRPGVGSGGSENKYVSAFARVNYNALDRYLFTFTMRADGSSKFGSGNKFGYFPSAAFAWKIANENFMEGVEPISDLKLRLSYGQVGNSGINQDYRELYTFNRTYVFGGNFSKGASLKQVENPDLKWETTTELNIGVDFGLFENRITGSVEVFDKEISDLLSERKLLAWSEKDKVLDNIGSTQSRGVELSLSSINVTNDKFEWRLTFNIATYRDRWKERSPDWNPSIYQSEDDPIRTLYTKKSDGLVVPGREYPHMEGAFPGLIYVQDLNGDGKLDDLDVVVEGSKDPKFQAGFGNYFQYGAFDLAVFMYGKFNYWRENKVDKVFNGNAVEFWKQSQNKSEDFGDRWTHDNQNTDMPSGIKSPYGTGDFYWEKISFVRIQNITLGYTVPTKKLEQVRVFADVRNPFVFTNYEGLDPEFDGVGAYPSQRSFTLGLDIKF</sequence>
<dbReference type="Pfam" id="PF07715">
    <property type="entry name" value="Plug"/>
    <property type="match status" value="1"/>
</dbReference>
<dbReference type="Proteomes" id="UP001348817">
    <property type="component" value="Chromosome"/>
</dbReference>
<evidence type="ECO:0000256" key="6">
    <source>
        <dbReference type="ARBA" id="ARBA00023237"/>
    </source>
</evidence>
<keyword evidence="4 7" id="KW-0812">Transmembrane</keyword>
<dbReference type="SUPFAM" id="SSF56935">
    <property type="entry name" value="Porins"/>
    <property type="match status" value="1"/>
</dbReference>
<dbReference type="InterPro" id="IPR008969">
    <property type="entry name" value="CarboxyPept-like_regulatory"/>
</dbReference>
<evidence type="ECO:0000256" key="7">
    <source>
        <dbReference type="PROSITE-ProRule" id="PRU01360"/>
    </source>
</evidence>
<dbReference type="Gene3D" id="2.60.40.1120">
    <property type="entry name" value="Carboxypeptidase-like, regulatory domain"/>
    <property type="match status" value="1"/>
</dbReference>
<reference evidence="10 11" key="1">
    <citation type="submission" date="2021-12" db="EMBL/GenBank/DDBJ databases">
        <title>Genome sequencing of bacteria with rrn-lacking chromosome and rrn-plasmid.</title>
        <authorList>
            <person name="Anda M."/>
            <person name="Iwasaki W."/>
        </authorList>
    </citation>
    <scope>NUCLEOTIDE SEQUENCE [LARGE SCALE GENOMIC DNA]</scope>
    <source>
        <strain evidence="10 11">DSM 100852</strain>
    </source>
</reference>
<feature type="signal peptide" evidence="8">
    <location>
        <begin position="1"/>
        <end position="27"/>
    </location>
</feature>
<comment type="similarity">
    <text evidence="7">Belongs to the TonB-dependent receptor family.</text>
</comment>
<evidence type="ECO:0000313" key="10">
    <source>
        <dbReference type="EMBL" id="BDD07583.1"/>
    </source>
</evidence>
<evidence type="ECO:0000256" key="3">
    <source>
        <dbReference type="ARBA" id="ARBA00022452"/>
    </source>
</evidence>
<dbReference type="InterPro" id="IPR012910">
    <property type="entry name" value="Plug_dom"/>
</dbReference>
<dbReference type="SUPFAM" id="SSF49464">
    <property type="entry name" value="Carboxypeptidase regulatory domain-like"/>
    <property type="match status" value="1"/>
</dbReference>
<dbReference type="InterPro" id="IPR036942">
    <property type="entry name" value="Beta-barrel_TonB_sf"/>
</dbReference>
<dbReference type="KEGG" id="fax:FUAX_00150"/>
<keyword evidence="8" id="KW-0732">Signal</keyword>
<evidence type="ECO:0000259" key="9">
    <source>
        <dbReference type="Pfam" id="PF07715"/>
    </source>
</evidence>
<keyword evidence="6 7" id="KW-0998">Cell outer membrane</keyword>
<organism evidence="10 11">
    <name type="scientific">Fulvitalea axinellae</name>
    <dbReference type="NCBI Taxonomy" id="1182444"/>
    <lineage>
        <taxon>Bacteria</taxon>
        <taxon>Pseudomonadati</taxon>
        <taxon>Bacteroidota</taxon>
        <taxon>Cytophagia</taxon>
        <taxon>Cytophagales</taxon>
        <taxon>Persicobacteraceae</taxon>
        <taxon>Fulvitalea</taxon>
    </lineage>
</organism>
<dbReference type="RefSeq" id="WP_338392901.1">
    <property type="nucleotide sequence ID" value="NZ_AP025314.1"/>
</dbReference>
<dbReference type="Gene3D" id="2.40.170.20">
    <property type="entry name" value="TonB-dependent receptor, beta-barrel domain"/>
    <property type="match status" value="1"/>
</dbReference>
<gene>
    <name evidence="10" type="ORF">FUAX_00150</name>
</gene>
<protein>
    <submittedName>
        <fullName evidence="10">SusC/RagA family TonB-linked outer membrane protein</fullName>
    </submittedName>
</protein>
<comment type="subcellular location">
    <subcellularLocation>
        <location evidence="1 7">Cell outer membrane</location>
        <topology evidence="1 7">Multi-pass membrane protein</topology>
    </subcellularLocation>
</comment>
<accession>A0AAU9CVJ1</accession>
<keyword evidence="11" id="KW-1185">Reference proteome</keyword>
<keyword evidence="2 7" id="KW-0813">Transport</keyword>
<dbReference type="GO" id="GO:0009279">
    <property type="term" value="C:cell outer membrane"/>
    <property type="evidence" value="ECO:0007669"/>
    <property type="project" value="UniProtKB-SubCell"/>
</dbReference>
<evidence type="ECO:0000313" key="11">
    <source>
        <dbReference type="Proteomes" id="UP001348817"/>
    </source>
</evidence>
<dbReference type="InterPro" id="IPR023997">
    <property type="entry name" value="TonB-dep_OMP_SusC/RagA_CS"/>
</dbReference>
<proteinExistence type="inferred from homology"/>